<name>A0A5C8F1Z6_9SPIR</name>
<accession>A0A5C8F1Z6</accession>
<comment type="caution">
    <text evidence="2">The sequence shown here is derived from an EMBL/GenBank/DDBJ whole genome shotgun (WGS) entry which is preliminary data.</text>
</comment>
<reference evidence="2 3" key="1">
    <citation type="journal article" date="1992" name="Lakartidningen">
        <title>[Penicillin V and not amoxicillin is the first choice preparation in acute otitis].</title>
        <authorList>
            <person name="Kamme C."/>
            <person name="Lundgren K."/>
            <person name="Prellner K."/>
        </authorList>
    </citation>
    <scope>NUCLEOTIDE SEQUENCE [LARGE SCALE GENOMIC DNA]</scope>
    <source>
        <strain evidence="2 3">PC3714II</strain>
    </source>
</reference>
<dbReference type="EMBL" id="SAYG01000010">
    <property type="protein sequence ID" value="TXJ43853.1"/>
    <property type="molecule type" value="Genomic_DNA"/>
</dbReference>
<organism evidence="2 3">
    <name type="scientific">Brachyspira aalborgi</name>
    <dbReference type="NCBI Taxonomy" id="29522"/>
    <lineage>
        <taxon>Bacteria</taxon>
        <taxon>Pseudomonadati</taxon>
        <taxon>Spirochaetota</taxon>
        <taxon>Spirochaetia</taxon>
        <taxon>Brachyspirales</taxon>
        <taxon>Brachyspiraceae</taxon>
        <taxon>Brachyspira</taxon>
    </lineage>
</organism>
<dbReference type="AlphaFoldDB" id="A0A5C8F1Z6"/>
<feature type="chain" id="PRO_5022888241" description="PorT family protein" evidence="1">
    <location>
        <begin position="21"/>
        <end position="248"/>
    </location>
</feature>
<evidence type="ECO:0000313" key="3">
    <source>
        <dbReference type="Proteomes" id="UP000324574"/>
    </source>
</evidence>
<evidence type="ECO:0000313" key="2">
    <source>
        <dbReference type="EMBL" id="TXJ43853.1"/>
    </source>
</evidence>
<gene>
    <name evidence="2" type="ORF">EPJ70_10010</name>
</gene>
<keyword evidence="1" id="KW-0732">Signal</keyword>
<feature type="signal peptide" evidence="1">
    <location>
        <begin position="1"/>
        <end position="20"/>
    </location>
</feature>
<sequence>MKKILSISFLIFLISLSNLFSSDFEPGIGFVLPLGASISQKSQIHNANADKNNGTLSGKSDFEFGFSITPGMYKGFDDYMGFSIALDLGYHRDVYSYKENKLGGSQYKEVSTKYSFDTINIGLLPKFNIALLSKFNIARFFIGIGGGIKLLVSGSEKTQNYNEEKSQFFDSETAYNFNAIKNKFKNPFVPYIKGTFDYLFFFSDETALGIGLYAGYDFGPQIKDERFSKNNLGSFDIGGQISFYFVND</sequence>
<evidence type="ECO:0000256" key="1">
    <source>
        <dbReference type="SAM" id="SignalP"/>
    </source>
</evidence>
<dbReference type="Proteomes" id="UP000324574">
    <property type="component" value="Unassembled WGS sequence"/>
</dbReference>
<proteinExistence type="predicted"/>
<evidence type="ECO:0008006" key="4">
    <source>
        <dbReference type="Google" id="ProtNLM"/>
    </source>
</evidence>
<protein>
    <recommendedName>
        <fullName evidence="4">PorT family protein</fullName>
    </recommendedName>
</protein>
<dbReference type="RefSeq" id="WP_147527234.1">
    <property type="nucleotide sequence ID" value="NZ_SAYG01000010.1"/>
</dbReference>